<feature type="domain" description="CBS" evidence="2">
    <location>
        <begin position="3"/>
        <end position="60"/>
    </location>
</feature>
<dbReference type="RefSeq" id="WP_132245808.1">
    <property type="nucleotide sequence ID" value="NZ_SLWV01000015.1"/>
</dbReference>
<dbReference type="CDD" id="cd06426">
    <property type="entry name" value="NTP_transferase_like_2"/>
    <property type="match status" value="1"/>
</dbReference>
<accession>A0A4R2KJ23</accession>
<name>A0A4R2KJ23_9FIRM</name>
<dbReference type="InterPro" id="IPR029044">
    <property type="entry name" value="Nucleotide-diphossugar_trans"/>
</dbReference>
<keyword evidence="4" id="KW-1185">Reference proteome</keyword>
<dbReference type="PANTHER" id="PTHR22572">
    <property type="entry name" value="SUGAR-1-PHOSPHATE GUANYL TRANSFERASE"/>
    <property type="match status" value="1"/>
</dbReference>
<protein>
    <submittedName>
        <fullName evidence="3">CBS domain protein</fullName>
    </submittedName>
</protein>
<evidence type="ECO:0000313" key="3">
    <source>
        <dbReference type="EMBL" id="TCO73643.1"/>
    </source>
</evidence>
<dbReference type="InterPro" id="IPR000644">
    <property type="entry name" value="CBS_dom"/>
</dbReference>
<dbReference type="OrthoDB" id="9801899at2"/>
<comment type="caution">
    <text evidence="3">The sequence shown here is derived from an EMBL/GenBank/DDBJ whole genome shotgun (WGS) entry which is preliminary data.</text>
</comment>
<proteinExistence type="predicted"/>
<dbReference type="InterPro" id="IPR050486">
    <property type="entry name" value="Mannose-1P_guanyltransferase"/>
</dbReference>
<dbReference type="Proteomes" id="UP000294919">
    <property type="component" value="Unassembled WGS sequence"/>
</dbReference>
<evidence type="ECO:0000256" key="1">
    <source>
        <dbReference type="PROSITE-ProRule" id="PRU00703"/>
    </source>
</evidence>
<reference evidence="3 4" key="1">
    <citation type="submission" date="2019-03" db="EMBL/GenBank/DDBJ databases">
        <title>Genomic Encyclopedia of Type Strains, Phase IV (KMG-IV): sequencing the most valuable type-strain genomes for metagenomic binning, comparative biology and taxonomic classification.</title>
        <authorList>
            <person name="Goeker M."/>
        </authorList>
    </citation>
    <scope>NUCLEOTIDE SEQUENCE [LARGE SCALE GENOMIC DNA]</scope>
    <source>
        <strain evidence="3 4">DSM 102940</strain>
    </source>
</reference>
<dbReference type="SMART" id="SM00116">
    <property type="entry name" value="CBS"/>
    <property type="match status" value="2"/>
</dbReference>
<dbReference type="Gene3D" id="3.90.550.10">
    <property type="entry name" value="Spore Coat Polysaccharide Biosynthesis Protein SpsA, Chain A"/>
    <property type="match status" value="1"/>
</dbReference>
<dbReference type="Pfam" id="PF00571">
    <property type="entry name" value="CBS"/>
    <property type="match status" value="2"/>
</dbReference>
<dbReference type="Pfam" id="PF00483">
    <property type="entry name" value="NTP_transferase"/>
    <property type="match status" value="1"/>
</dbReference>
<keyword evidence="1" id="KW-0129">CBS domain</keyword>
<dbReference type="InterPro" id="IPR005835">
    <property type="entry name" value="NTP_transferase_dom"/>
</dbReference>
<dbReference type="AlphaFoldDB" id="A0A4R2KJ23"/>
<dbReference type="PROSITE" id="PS51371">
    <property type="entry name" value="CBS"/>
    <property type="match status" value="1"/>
</dbReference>
<dbReference type="SUPFAM" id="SSF53448">
    <property type="entry name" value="Nucleotide-diphospho-sugar transferases"/>
    <property type="match status" value="1"/>
</dbReference>
<dbReference type="EMBL" id="SLWV01000015">
    <property type="protein sequence ID" value="TCO73643.1"/>
    <property type="molecule type" value="Genomic_DNA"/>
</dbReference>
<gene>
    <name evidence="3" type="ORF">EV214_11532</name>
</gene>
<evidence type="ECO:0000259" key="2">
    <source>
        <dbReference type="PROSITE" id="PS51371"/>
    </source>
</evidence>
<dbReference type="InterPro" id="IPR046342">
    <property type="entry name" value="CBS_dom_sf"/>
</dbReference>
<sequence>MNMNIIKNLCIRPDVDIGHAMKVMDEEGKAIALVIDGDDRLIGIITDSEVRRAILNGVSLDCLVKSIMNTNFIFITKNYTQTLVRNIFEQKRIKQLPVLDDHMKVMDLIMYHEINNKPSKENYAVIMAGGLGTRLRPLTNEIPKPMLKLGAKPILETIIEQLKSYGYTNIVLCLNYKGYMIENYFQDGSSLGVNIKYVKEEKRLGTAGAIRLAEKYLDKSFFVVNGDILTKLNFEQFLNYHQKHENLITIGTRKYEIQVPYGVIELKEKEETVTGLLEKPSLDVFISGGMYCLEPETLECIPKDAYCDITDLINVSLNKKRKIGSFLITEYWMDIGQMQDYDQAKLDYTNLFLKHKIMQKNQSQQAPK</sequence>
<dbReference type="SUPFAM" id="SSF54631">
    <property type="entry name" value="CBS-domain pair"/>
    <property type="match status" value="1"/>
</dbReference>
<organism evidence="3 4">
    <name type="scientific">Marinisporobacter balticus</name>
    <dbReference type="NCBI Taxonomy" id="2018667"/>
    <lineage>
        <taxon>Bacteria</taxon>
        <taxon>Bacillati</taxon>
        <taxon>Bacillota</taxon>
        <taxon>Clostridia</taxon>
        <taxon>Peptostreptococcales</taxon>
        <taxon>Thermotaleaceae</taxon>
        <taxon>Marinisporobacter</taxon>
    </lineage>
</organism>
<dbReference type="Gene3D" id="3.10.580.10">
    <property type="entry name" value="CBS-domain"/>
    <property type="match status" value="1"/>
</dbReference>
<evidence type="ECO:0000313" key="4">
    <source>
        <dbReference type="Proteomes" id="UP000294919"/>
    </source>
</evidence>